<reference evidence="4" key="1">
    <citation type="submission" date="2014-11" db="EMBL/GenBank/DDBJ databases">
        <authorList>
            <person name="Otto D Thomas"/>
            <person name="Naeem Raeece"/>
        </authorList>
    </citation>
    <scope>NUCLEOTIDE SEQUENCE</scope>
</reference>
<evidence type="ECO:0008006" key="5">
    <source>
        <dbReference type="Google" id="ProtNLM"/>
    </source>
</evidence>
<dbReference type="GO" id="GO:0046872">
    <property type="term" value="F:metal ion binding"/>
    <property type="evidence" value="ECO:0007669"/>
    <property type="project" value="UniProtKB-KW"/>
</dbReference>
<dbReference type="Gene3D" id="2.60.120.620">
    <property type="entry name" value="q2cbj1_9rhob like domain"/>
    <property type="match status" value="1"/>
</dbReference>
<keyword evidence="2" id="KW-0479">Metal-binding</keyword>
<comment type="cofactor">
    <cofactor evidence="1">
        <name>Fe cation</name>
        <dbReference type="ChEBI" id="CHEBI:24875"/>
    </cofactor>
</comment>
<dbReference type="InterPro" id="IPR008775">
    <property type="entry name" value="Phytyl_CoA_dOase-like"/>
</dbReference>
<sequence length="310" mass="34933">MSVQEVSPQEKFFFDLNGYIVVRNVLSPEEVTAANAEIDMHTGDFQERVGKLRNTVENTPMSGDGKTGRFDLGGFLGWKKPQGDVFRSILAHPKLVPYLHAFIGKGYRLDHQPLIIGQKKGSEGFALHGGPLDRDGNLYPSLQYRYVNGSFYNTLLAVSVQFCDHNEGDGGFCIVPGSHKINVKVPDQMIHGQLYRECIQQPQTKAGDVVIFSEATVHGCLPWTRDHERRIALYRFSPCHLAYGRSYLPHWPEEVLENATPEQRIALLPPFAMRLDRPSLTDEGQIDESAGERAEFKKDFDKAVFGSKYF</sequence>
<evidence type="ECO:0000256" key="2">
    <source>
        <dbReference type="ARBA" id="ARBA00022723"/>
    </source>
</evidence>
<gene>
    <name evidence="4" type="ORF">Cvel_6414</name>
</gene>
<name>A0A0G4HD63_9ALVE</name>
<dbReference type="PANTHER" id="PTHR20883">
    <property type="entry name" value="PHYTANOYL-COA DIOXYGENASE DOMAIN CONTAINING 1"/>
    <property type="match status" value="1"/>
</dbReference>
<dbReference type="EMBL" id="CDMZ01002353">
    <property type="protein sequence ID" value="CEM41997.1"/>
    <property type="molecule type" value="Genomic_DNA"/>
</dbReference>
<protein>
    <recommendedName>
        <fullName evidence="5">Phytanoyl-CoA dioxygenase family protein</fullName>
    </recommendedName>
</protein>
<dbReference type="VEuPathDB" id="CryptoDB:Cvel_6414"/>
<evidence type="ECO:0000256" key="1">
    <source>
        <dbReference type="ARBA" id="ARBA00001962"/>
    </source>
</evidence>
<dbReference type="SUPFAM" id="SSF51197">
    <property type="entry name" value="Clavaminate synthase-like"/>
    <property type="match status" value="1"/>
</dbReference>
<evidence type="ECO:0000313" key="4">
    <source>
        <dbReference type="EMBL" id="CEM41997.1"/>
    </source>
</evidence>
<dbReference type="PANTHER" id="PTHR20883:SF15">
    <property type="entry name" value="PHYTANOYL-COA DIOXYGENASE DOMAIN-CONTAINING PROTEIN 1"/>
    <property type="match status" value="1"/>
</dbReference>
<keyword evidence="3" id="KW-0408">Iron</keyword>
<accession>A0A0G4HD63</accession>
<dbReference type="AlphaFoldDB" id="A0A0G4HD63"/>
<evidence type="ECO:0000256" key="3">
    <source>
        <dbReference type="ARBA" id="ARBA00023004"/>
    </source>
</evidence>
<proteinExistence type="predicted"/>
<dbReference type="Pfam" id="PF05721">
    <property type="entry name" value="PhyH"/>
    <property type="match status" value="1"/>
</dbReference>
<organism evidence="4">
    <name type="scientific">Chromera velia CCMP2878</name>
    <dbReference type="NCBI Taxonomy" id="1169474"/>
    <lineage>
        <taxon>Eukaryota</taxon>
        <taxon>Sar</taxon>
        <taxon>Alveolata</taxon>
        <taxon>Colpodellida</taxon>
        <taxon>Chromeraceae</taxon>
        <taxon>Chromera</taxon>
    </lineage>
</organism>